<dbReference type="GO" id="GO:0005739">
    <property type="term" value="C:mitochondrion"/>
    <property type="evidence" value="ECO:0007669"/>
    <property type="project" value="TreeGrafter"/>
</dbReference>
<evidence type="ECO:0000256" key="2">
    <source>
        <dbReference type="SAM" id="MobiDB-lite"/>
    </source>
</evidence>
<dbReference type="PANTHER" id="PTHR45717:SF30">
    <property type="entry name" value="PENTATRICOPEPTIDE REPEAT (PPR) SUPERFAMILY PROTEIN"/>
    <property type="match status" value="1"/>
</dbReference>
<gene>
    <name evidence="3" type="ORF">ANE_LOCUS7664</name>
</gene>
<organism evidence="3 4">
    <name type="scientific">Arabis nemorensis</name>
    <dbReference type="NCBI Taxonomy" id="586526"/>
    <lineage>
        <taxon>Eukaryota</taxon>
        <taxon>Viridiplantae</taxon>
        <taxon>Streptophyta</taxon>
        <taxon>Embryophyta</taxon>
        <taxon>Tracheophyta</taxon>
        <taxon>Spermatophyta</taxon>
        <taxon>Magnoliopsida</taxon>
        <taxon>eudicotyledons</taxon>
        <taxon>Gunneridae</taxon>
        <taxon>Pentapetalae</taxon>
        <taxon>rosids</taxon>
        <taxon>malvids</taxon>
        <taxon>Brassicales</taxon>
        <taxon>Brassicaceae</taxon>
        <taxon>Arabideae</taxon>
        <taxon>Arabis</taxon>
    </lineage>
</organism>
<dbReference type="Proteomes" id="UP000489600">
    <property type="component" value="Unassembled WGS sequence"/>
</dbReference>
<feature type="region of interest" description="Disordered" evidence="2">
    <location>
        <begin position="1"/>
        <end position="32"/>
    </location>
</feature>
<evidence type="ECO:0000313" key="4">
    <source>
        <dbReference type="Proteomes" id="UP000489600"/>
    </source>
</evidence>
<keyword evidence="4" id="KW-1185">Reference proteome</keyword>
<dbReference type="EMBL" id="CABITT030000003">
    <property type="protein sequence ID" value="VVA97219.1"/>
    <property type="molecule type" value="Genomic_DNA"/>
</dbReference>
<dbReference type="PANTHER" id="PTHR45717">
    <property type="entry name" value="OS12G0527900 PROTEIN"/>
    <property type="match status" value="1"/>
</dbReference>
<sequence length="128" mass="14990">MATRTTRKSTKPFVSKRNRRESPRFQAISQSPKGIRLDDRTKDARFRLIEKELGFEEAEKFFVSIPENLRDESIYIDVLSRYAKSGKKIMSKAEKMRERGLPSKPSPYTSIYGSMVIRDKVDEILRDR</sequence>
<name>A0A565B8J5_9BRAS</name>
<protein>
    <submittedName>
        <fullName evidence="3">Uncharacterized protein</fullName>
    </submittedName>
</protein>
<comment type="similarity">
    <text evidence="1">Belongs to the PPR family. P subfamily.</text>
</comment>
<feature type="compositionally biased region" description="Basic residues" evidence="2">
    <location>
        <begin position="1"/>
        <end position="19"/>
    </location>
</feature>
<reference evidence="3" key="1">
    <citation type="submission" date="2019-07" db="EMBL/GenBank/DDBJ databases">
        <authorList>
            <person name="Dittberner H."/>
        </authorList>
    </citation>
    <scope>NUCLEOTIDE SEQUENCE [LARGE SCALE GENOMIC DNA]</scope>
</reference>
<proteinExistence type="inferred from homology"/>
<dbReference type="AlphaFoldDB" id="A0A565B8J5"/>
<comment type="caution">
    <text evidence="3">The sequence shown here is derived from an EMBL/GenBank/DDBJ whole genome shotgun (WGS) entry which is preliminary data.</text>
</comment>
<accession>A0A565B8J5</accession>
<evidence type="ECO:0000313" key="3">
    <source>
        <dbReference type="EMBL" id="VVA97219.1"/>
    </source>
</evidence>
<evidence type="ECO:0000256" key="1">
    <source>
        <dbReference type="ARBA" id="ARBA00007626"/>
    </source>
</evidence>